<proteinExistence type="predicted"/>
<dbReference type="EMBL" id="BGZK01000254">
    <property type="protein sequence ID" value="GBP32065.1"/>
    <property type="molecule type" value="Genomic_DNA"/>
</dbReference>
<dbReference type="Proteomes" id="UP000299102">
    <property type="component" value="Unassembled WGS sequence"/>
</dbReference>
<protein>
    <submittedName>
        <fullName evidence="1">Uncharacterized protein</fullName>
    </submittedName>
</protein>
<comment type="caution">
    <text evidence="1">The sequence shown here is derived from an EMBL/GenBank/DDBJ whole genome shotgun (WGS) entry which is preliminary data.</text>
</comment>
<name>A0A4C1V020_EUMVA</name>
<organism evidence="1 2">
    <name type="scientific">Eumeta variegata</name>
    <name type="common">Bagworm moth</name>
    <name type="synonym">Eumeta japonica</name>
    <dbReference type="NCBI Taxonomy" id="151549"/>
    <lineage>
        <taxon>Eukaryota</taxon>
        <taxon>Metazoa</taxon>
        <taxon>Ecdysozoa</taxon>
        <taxon>Arthropoda</taxon>
        <taxon>Hexapoda</taxon>
        <taxon>Insecta</taxon>
        <taxon>Pterygota</taxon>
        <taxon>Neoptera</taxon>
        <taxon>Endopterygota</taxon>
        <taxon>Lepidoptera</taxon>
        <taxon>Glossata</taxon>
        <taxon>Ditrysia</taxon>
        <taxon>Tineoidea</taxon>
        <taxon>Psychidae</taxon>
        <taxon>Oiketicinae</taxon>
        <taxon>Eumeta</taxon>
    </lineage>
</organism>
<gene>
    <name evidence="1" type="ORF">EVAR_21099_1</name>
</gene>
<sequence length="105" mass="11800">MRQYQASHTSDTLSFGLRRLRLELWAGRVEVFFGTKYKTQNGTPHASYKPRRPTELFTCRRRSVKGAGEAWAAGRVRLASGSAFASSPRSRVTGLRYRGAVSTYV</sequence>
<accession>A0A4C1V020</accession>
<reference evidence="1 2" key="1">
    <citation type="journal article" date="2019" name="Commun. Biol.">
        <title>The bagworm genome reveals a unique fibroin gene that provides high tensile strength.</title>
        <authorList>
            <person name="Kono N."/>
            <person name="Nakamura H."/>
            <person name="Ohtoshi R."/>
            <person name="Tomita M."/>
            <person name="Numata K."/>
            <person name="Arakawa K."/>
        </authorList>
    </citation>
    <scope>NUCLEOTIDE SEQUENCE [LARGE SCALE GENOMIC DNA]</scope>
</reference>
<evidence type="ECO:0000313" key="1">
    <source>
        <dbReference type="EMBL" id="GBP32065.1"/>
    </source>
</evidence>
<dbReference type="AlphaFoldDB" id="A0A4C1V020"/>
<keyword evidence="2" id="KW-1185">Reference proteome</keyword>
<evidence type="ECO:0000313" key="2">
    <source>
        <dbReference type="Proteomes" id="UP000299102"/>
    </source>
</evidence>